<evidence type="ECO:0000313" key="2">
    <source>
        <dbReference type="EMBL" id="RKT52292.1"/>
    </source>
</evidence>
<dbReference type="AlphaFoldDB" id="A0A495VSI8"/>
<keyword evidence="1" id="KW-0812">Transmembrane</keyword>
<organism evidence="2 3">
    <name type="scientific">Saccharothrix australiensis</name>
    <dbReference type="NCBI Taxonomy" id="2072"/>
    <lineage>
        <taxon>Bacteria</taxon>
        <taxon>Bacillati</taxon>
        <taxon>Actinomycetota</taxon>
        <taxon>Actinomycetes</taxon>
        <taxon>Pseudonocardiales</taxon>
        <taxon>Pseudonocardiaceae</taxon>
        <taxon>Saccharothrix</taxon>
    </lineage>
</organism>
<evidence type="ECO:0000256" key="1">
    <source>
        <dbReference type="SAM" id="Phobius"/>
    </source>
</evidence>
<gene>
    <name evidence="2" type="ORF">C8E97_0802</name>
</gene>
<comment type="caution">
    <text evidence="2">The sequence shown here is derived from an EMBL/GenBank/DDBJ whole genome shotgun (WGS) entry which is preliminary data.</text>
</comment>
<dbReference type="EMBL" id="RBXO01000001">
    <property type="protein sequence ID" value="RKT52292.1"/>
    <property type="molecule type" value="Genomic_DNA"/>
</dbReference>
<feature type="transmembrane region" description="Helical" evidence="1">
    <location>
        <begin position="40"/>
        <end position="60"/>
    </location>
</feature>
<reference evidence="2 3" key="1">
    <citation type="submission" date="2018-10" db="EMBL/GenBank/DDBJ databases">
        <title>Sequencing the genomes of 1000 actinobacteria strains.</title>
        <authorList>
            <person name="Klenk H.-P."/>
        </authorList>
    </citation>
    <scope>NUCLEOTIDE SEQUENCE [LARGE SCALE GENOMIC DNA]</scope>
    <source>
        <strain evidence="2 3">DSM 43800</strain>
    </source>
</reference>
<proteinExistence type="predicted"/>
<evidence type="ECO:0000313" key="3">
    <source>
        <dbReference type="Proteomes" id="UP000282084"/>
    </source>
</evidence>
<protein>
    <submittedName>
        <fullName evidence="2">Uncharacterized protein</fullName>
    </submittedName>
</protein>
<keyword evidence="1" id="KW-1133">Transmembrane helix</keyword>
<dbReference type="Proteomes" id="UP000282084">
    <property type="component" value="Unassembled WGS sequence"/>
</dbReference>
<dbReference type="OrthoDB" id="3697552at2"/>
<keyword evidence="1" id="KW-0472">Membrane</keyword>
<keyword evidence="3" id="KW-1185">Reference proteome</keyword>
<sequence>MTVVVRLRPAPRWWVWRPGADRVPAVRLARRRARRARSRVLLVVAVPVACAVVLLAPALWSAVAFAPVPFLVAGALALLPPRVAEWDVVSAAAERDVVHSERFADVGQRRRARRLCEDFLALRVDVDPARRDRVEALLWQALVALRDSLALRDALGAAGNRPGLAADLAESTRGLAELDRRVDGFAAALRIAVEEEEPRLAASALRRVAALDPI</sequence>
<dbReference type="RefSeq" id="WP_147454989.1">
    <property type="nucleotide sequence ID" value="NZ_RBXO01000001.1"/>
</dbReference>
<name>A0A495VSI8_9PSEU</name>
<accession>A0A495VSI8</accession>